<dbReference type="RefSeq" id="WP_345582663.1">
    <property type="nucleotide sequence ID" value="NZ_BAABLV010000035.1"/>
</dbReference>
<proteinExistence type="predicted"/>
<name>A0ABP9FGB1_9ACTN</name>
<evidence type="ECO:0000313" key="1">
    <source>
        <dbReference type="EMBL" id="GAA4902373.1"/>
    </source>
</evidence>
<evidence type="ECO:0008006" key="3">
    <source>
        <dbReference type="Google" id="ProtNLM"/>
    </source>
</evidence>
<reference evidence="2" key="1">
    <citation type="journal article" date="2019" name="Int. J. Syst. Evol. Microbiol.">
        <title>The Global Catalogue of Microorganisms (GCM) 10K type strain sequencing project: providing services to taxonomists for standard genome sequencing and annotation.</title>
        <authorList>
            <consortium name="The Broad Institute Genomics Platform"/>
            <consortium name="The Broad Institute Genome Sequencing Center for Infectious Disease"/>
            <person name="Wu L."/>
            <person name="Ma J."/>
        </authorList>
    </citation>
    <scope>NUCLEOTIDE SEQUENCE [LARGE SCALE GENOMIC DNA]</scope>
    <source>
        <strain evidence="2">JCM 19125</strain>
    </source>
</reference>
<keyword evidence="2" id="KW-1185">Reference proteome</keyword>
<dbReference type="Proteomes" id="UP001501521">
    <property type="component" value="Unassembled WGS sequence"/>
</dbReference>
<sequence>MLNLARQLSGLPQVRGQAPWAGHEYVKGWGVFGLPFDSGHVLALRVFPENDFGSYRTIWHRDPEGRWSIHVDGPRLDTACPRYYGAACTFTGFSHIDVTWTGPRSLSATMDQPALQWTMTAHEPLALRLLNPLSAKLPLSSWRPRLLIRARELLAKRLGMGDLKLRGRMPSGHTGTLMPQRMFLIDSARARLDGLDLGNPVVLNDPPRIGDVPLPARGVLAIGGGMWRILDPAEYERTRAATA</sequence>
<accession>A0ABP9FGB1</accession>
<comment type="caution">
    <text evidence="1">The sequence shown here is derived from an EMBL/GenBank/DDBJ whole genome shotgun (WGS) entry which is preliminary data.</text>
</comment>
<organism evidence="1 2">
    <name type="scientific">Tessaracoccus lubricantis</name>
    <dbReference type="NCBI Taxonomy" id="545543"/>
    <lineage>
        <taxon>Bacteria</taxon>
        <taxon>Bacillati</taxon>
        <taxon>Actinomycetota</taxon>
        <taxon>Actinomycetes</taxon>
        <taxon>Propionibacteriales</taxon>
        <taxon>Propionibacteriaceae</taxon>
        <taxon>Tessaracoccus</taxon>
    </lineage>
</organism>
<evidence type="ECO:0000313" key="2">
    <source>
        <dbReference type="Proteomes" id="UP001501521"/>
    </source>
</evidence>
<dbReference type="EMBL" id="BAABLV010000035">
    <property type="protein sequence ID" value="GAA4902373.1"/>
    <property type="molecule type" value="Genomic_DNA"/>
</dbReference>
<protein>
    <recommendedName>
        <fullName evidence="3">DUF2071 domain-containing protein</fullName>
    </recommendedName>
</protein>
<gene>
    <name evidence="1" type="ORF">GCM10025789_21350</name>
</gene>